<protein>
    <recommendedName>
        <fullName evidence="8">SOSEKI DIX-like domain-containing protein</fullName>
    </recommendedName>
</protein>
<evidence type="ECO:0000256" key="1">
    <source>
        <dbReference type="ARBA" id="ARBA00004413"/>
    </source>
</evidence>
<keyword evidence="4" id="KW-0132">Cell division</keyword>
<dbReference type="Proteomes" id="UP000824469">
    <property type="component" value="Unassembled WGS sequence"/>
</dbReference>
<feature type="domain" description="SOSEKI DIX-like" evidence="8">
    <location>
        <begin position="4"/>
        <end position="80"/>
    </location>
</feature>
<comment type="similarity">
    <text evidence="7">Belongs to the SOSEKI family.</text>
</comment>
<keyword evidence="2" id="KW-0217">Developmental protein</keyword>
<dbReference type="Pfam" id="PF06136">
    <property type="entry name" value="SOK"/>
    <property type="match status" value="1"/>
</dbReference>
<dbReference type="GO" id="GO:0005886">
    <property type="term" value="C:plasma membrane"/>
    <property type="evidence" value="ECO:0007669"/>
    <property type="project" value="UniProtKB-SubCell"/>
</dbReference>
<dbReference type="EMBL" id="JAHRHJ020000002">
    <property type="protein sequence ID" value="KAH9326340.1"/>
    <property type="molecule type" value="Genomic_DNA"/>
</dbReference>
<evidence type="ECO:0000256" key="2">
    <source>
        <dbReference type="ARBA" id="ARBA00022473"/>
    </source>
</evidence>
<comment type="caution">
    <text evidence="9">The sequence shown here is derived from an EMBL/GenBank/DDBJ whole genome shotgun (WGS) entry which is preliminary data.</text>
</comment>
<gene>
    <name evidence="9" type="ORF">KI387_006518</name>
</gene>
<sequence length="108" mass="12454">MACLSIPHFMEVALSSNDGLHLRDVMHRLNTLRGKGMPYLFSWSSKRSYKNGYVWHDLSEDDIIYPAQRNEYVLKGSELFEGSTDRYQQGLNGKLLNPKHPLDGPPFR</sequence>
<comment type="subcellular location">
    <subcellularLocation>
        <location evidence="1">Cell membrane</location>
        <topology evidence="1">Peripheral membrane protein</topology>
        <orientation evidence="1">Cytoplasmic side</orientation>
    </subcellularLocation>
</comment>
<dbReference type="InterPro" id="IPR048351">
    <property type="entry name" value="SOK_DIX"/>
</dbReference>
<dbReference type="AlphaFoldDB" id="A0AA38GT90"/>
<keyword evidence="5" id="KW-0472">Membrane</keyword>
<dbReference type="GO" id="GO:0051301">
    <property type="term" value="P:cell division"/>
    <property type="evidence" value="ECO:0007669"/>
    <property type="project" value="UniProtKB-KW"/>
</dbReference>
<dbReference type="PANTHER" id="PTHR31083:SF6">
    <property type="entry name" value="PROTEIN SOSEKI 3"/>
    <property type="match status" value="1"/>
</dbReference>
<evidence type="ECO:0000256" key="6">
    <source>
        <dbReference type="ARBA" id="ARBA00023306"/>
    </source>
</evidence>
<accession>A0AA38GT90</accession>
<proteinExistence type="inferred from homology"/>
<keyword evidence="3" id="KW-1003">Cell membrane</keyword>
<dbReference type="GO" id="GO:0051258">
    <property type="term" value="P:protein polymerization"/>
    <property type="evidence" value="ECO:0007669"/>
    <property type="project" value="UniProtKB-ARBA"/>
</dbReference>
<organism evidence="9 10">
    <name type="scientific">Taxus chinensis</name>
    <name type="common">Chinese yew</name>
    <name type="synonym">Taxus wallichiana var. chinensis</name>
    <dbReference type="NCBI Taxonomy" id="29808"/>
    <lineage>
        <taxon>Eukaryota</taxon>
        <taxon>Viridiplantae</taxon>
        <taxon>Streptophyta</taxon>
        <taxon>Embryophyta</taxon>
        <taxon>Tracheophyta</taxon>
        <taxon>Spermatophyta</taxon>
        <taxon>Pinopsida</taxon>
        <taxon>Pinidae</taxon>
        <taxon>Conifers II</taxon>
        <taxon>Cupressales</taxon>
        <taxon>Taxaceae</taxon>
        <taxon>Taxus</taxon>
    </lineage>
</organism>
<keyword evidence="6" id="KW-0131">Cell cycle</keyword>
<evidence type="ECO:0000259" key="8">
    <source>
        <dbReference type="Pfam" id="PF06136"/>
    </source>
</evidence>
<keyword evidence="10" id="KW-1185">Reference proteome</keyword>
<evidence type="ECO:0000313" key="10">
    <source>
        <dbReference type="Proteomes" id="UP000824469"/>
    </source>
</evidence>
<evidence type="ECO:0000256" key="4">
    <source>
        <dbReference type="ARBA" id="ARBA00022618"/>
    </source>
</evidence>
<dbReference type="PANTHER" id="PTHR31083">
    <property type="entry name" value="UPSTREAM OF FLC PROTEIN (DUF966)"/>
    <property type="match status" value="1"/>
</dbReference>
<evidence type="ECO:0000256" key="5">
    <source>
        <dbReference type="ARBA" id="ARBA00023136"/>
    </source>
</evidence>
<dbReference type="InterPro" id="IPR010369">
    <property type="entry name" value="SOK"/>
</dbReference>
<reference evidence="9 10" key="1">
    <citation type="journal article" date="2021" name="Nat. Plants">
        <title>The Taxus genome provides insights into paclitaxel biosynthesis.</title>
        <authorList>
            <person name="Xiong X."/>
            <person name="Gou J."/>
            <person name="Liao Q."/>
            <person name="Li Y."/>
            <person name="Zhou Q."/>
            <person name="Bi G."/>
            <person name="Li C."/>
            <person name="Du R."/>
            <person name="Wang X."/>
            <person name="Sun T."/>
            <person name="Guo L."/>
            <person name="Liang H."/>
            <person name="Lu P."/>
            <person name="Wu Y."/>
            <person name="Zhang Z."/>
            <person name="Ro D.K."/>
            <person name="Shang Y."/>
            <person name="Huang S."/>
            <person name="Yan J."/>
        </authorList>
    </citation>
    <scope>NUCLEOTIDE SEQUENCE [LARGE SCALE GENOMIC DNA]</scope>
    <source>
        <strain evidence="9">Ta-2019</strain>
    </source>
</reference>
<evidence type="ECO:0000313" key="9">
    <source>
        <dbReference type="EMBL" id="KAH9326340.1"/>
    </source>
</evidence>
<evidence type="ECO:0000256" key="7">
    <source>
        <dbReference type="ARBA" id="ARBA00024211"/>
    </source>
</evidence>
<evidence type="ECO:0000256" key="3">
    <source>
        <dbReference type="ARBA" id="ARBA00022475"/>
    </source>
</evidence>
<name>A0AA38GT90_TAXCH</name>